<dbReference type="CDD" id="cd20908">
    <property type="entry name" value="SUF4-like"/>
    <property type="match status" value="1"/>
</dbReference>
<keyword evidence="5" id="KW-0539">Nucleus</keyword>
<evidence type="ECO:0000256" key="5">
    <source>
        <dbReference type="ARBA" id="ARBA00023242"/>
    </source>
</evidence>
<dbReference type="SMART" id="SM00355">
    <property type="entry name" value="ZnF_C2H2"/>
    <property type="match status" value="2"/>
</dbReference>
<dbReference type="InterPro" id="IPR013087">
    <property type="entry name" value="Znf_C2H2_type"/>
</dbReference>
<dbReference type="GO" id="GO:0000776">
    <property type="term" value="C:kinetochore"/>
    <property type="evidence" value="ECO:0007669"/>
    <property type="project" value="TreeGrafter"/>
</dbReference>
<evidence type="ECO:0000313" key="7">
    <source>
        <dbReference type="RefSeq" id="XP_029637311.1"/>
    </source>
</evidence>
<accession>A0A6P7SH70</accession>
<keyword evidence="4" id="KW-0862">Zinc</keyword>
<dbReference type="KEGG" id="osn:115212773"/>
<dbReference type="GO" id="GO:1990047">
    <property type="term" value="C:spindle matrix"/>
    <property type="evidence" value="ECO:0007669"/>
    <property type="project" value="TreeGrafter"/>
</dbReference>
<dbReference type="GO" id="GO:0008608">
    <property type="term" value="P:attachment of spindle microtubules to kinetochore"/>
    <property type="evidence" value="ECO:0007669"/>
    <property type="project" value="TreeGrafter"/>
</dbReference>
<evidence type="ECO:0000313" key="6">
    <source>
        <dbReference type="Proteomes" id="UP000515154"/>
    </source>
</evidence>
<organism evidence="6 7">
    <name type="scientific">Octopus sinensis</name>
    <name type="common">East Asian common octopus</name>
    <dbReference type="NCBI Taxonomy" id="2607531"/>
    <lineage>
        <taxon>Eukaryota</taxon>
        <taxon>Metazoa</taxon>
        <taxon>Spiralia</taxon>
        <taxon>Lophotrochozoa</taxon>
        <taxon>Mollusca</taxon>
        <taxon>Cephalopoda</taxon>
        <taxon>Coleoidea</taxon>
        <taxon>Octopodiformes</taxon>
        <taxon>Octopoda</taxon>
        <taxon>Incirrata</taxon>
        <taxon>Octopodidae</taxon>
        <taxon>Octopus</taxon>
    </lineage>
</organism>
<keyword evidence="3" id="KW-0863">Zinc-finger</keyword>
<protein>
    <submittedName>
        <fullName evidence="7">BUB3-interacting and GLEBS motif-containing protein ZNF207</fullName>
    </submittedName>
</protein>
<dbReference type="PROSITE" id="PS00028">
    <property type="entry name" value="ZINC_FINGER_C2H2_1"/>
    <property type="match status" value="2"/>
</dbReference>
<name>A0A6P7SH70_9MOLL</name>
<dbReference type="GO" id="GO:0007094">
    <property type="term" value="P:mitotic spindle assembly checkpoint signaling"/>
    <property type="evidence" value="ECO:0007669"/>
    <property type="project" value="TreeGrafter"/>
</dbReference>
<dbReference type="PANTHER" id="PTHR23215">
    <property type="entry name" value="ZINC FINGER PROTEIN 207"/>
    <property type="match status" value="1"/>
</dbReference>
<dbReference type="GO" id="GO:0005634">
    <property type="term" value="C:nucleus"/>
    <property type="evidence" value="ECO:0007669"/>
    <property type="project" value="UniProtKB-SubCell"/>
</dbReference>
<dbReference type="Proteomes" id="UP000515154">
    <property type="component" value="Linkage group LG6"/>
</dbReference>
<dbReference type="GO" id="GO:0003677">
    <property type="term" value="F:DNA binding"/>
    <property type="evidence" value="ECO:0007669"/>
    <property type="project" value="InterPro"/>
</dbReference>
<evidence type="ECO:0000256" key="3">
    <source>
        <dbReference type="ARBA" id="ARBA00022771"/>
    </source>
</evidence>
<dbReference type="AlphaFoldDB" id="A0A6P7SH70"/>
<comment type="subcellular location">
    <subcellularLocation>
        <location evidence="1">Nucleus</location>
    </subcellularLocation>
</comment>
<evidence type="ECO:0000256" key="1">
    <source>
        <dbReference type="ARBA" id="ARBA00004123"/>
    </source>
</evidence>
<dbReference type="PROSITE" id="PS50808">
    <property type="entry name" value="ZF_BED"/>
    <property type="match status" value="1"/>
</dbReference>
<proteinExistence type="predicted"/>
<dbReference type="PANTHER" id="PTHR23215:SF0">
    <property type="entry name" value="BUB3-INTERACTING AND GLEBS MOTIF-CONTAINING PROTEIN ZNF207"/>
    <property type="match status" value="1"/>
</dbReference>
<evidence type="ECO:0000256" key="2">
    <source>
        <dbReference type="ARBA" id="ARBA00022723"/>
    </source>
</evidence>
<evidence type="ECO:0000256" key="4">
    <source>
        <dbReference type="ARBA" id="ARBA00022833"/>
    </source>
</evidence>
<dbReference type="GO" id="GO:0008017">
    <property type="term" value="F:microtubule binding"/>
    <property type="evidence" value="ECO:0007669"/>
    <property type="project" value="TreeGrafter"/>
</dbReference>
<dbReference type="RefSeq" id="XP_029637311.1">
    <property type="nucleotide sequence ID" value="XM_029781451.2"/>
</dbReference>
<gene>
    <name evidence="7" type="primary">LOC115212773</name>
</gene>
<keyword evidence="6" id="KW-1185">Reference proteome</keyword>
<dbReference type="GO" id="GO:0008270">
    <property type="term" value="F:zinc ion binding"/>
    <property type="evidence" value="ECO:0007669"/>
    <property type="project" value="UniProtKB-KW"/>
</dbReference>
<dbReference type="InterPro" id="IPR003656">
    <property type="entry name" value="Znf_BED"/>
</dbReference>
<keyword evidence="2" id="KW-0479">Metal-binding</keyword>
<reference evidence="7" key="1">
    <citation type="submission" date="2025-08" db="UniProtKB">
        <authorList>
            <consortium name="RefSeq"/>
        </authorList>
    </citation>
    <scope>IDENTIFICATION</scope>
</reference>
<sequence>MGRKKKKQLKPWCWYCNREFDDEKILIQHQKAKHFKCHICHKKLYTGPGLSIHCMQVHKEKVDKVPNALPGRNNIEIEIYGMEGIPEEDMKEHEKHKLGKGDNRQPQADSDEDSNSCPANNTYFNGGQVPVAAMPPFVPPGAPSMPPLPPGPGPAGPLGPIGPIGPMAPMPPVGPMGPISQIGMHPNNGPGIPTMAVPPRGIMPQVSRPPISSQSITSTQNAPAKPLFPAAAAGQTQTSTSRPVGPDFKPTTAISQAMAQIKPTFPSAAAVTTSISPSATISGAPIIRKPESASGLTSKLMHPDEDISLEERRASLPKYKKATQSPRPVQGMMTSGMLSGPILTRMPATVPPAMGIRAPYNPYPRGVIMNQPATTTQSPQQAGRF</sequence>
<dbReference type="GO" id="GO:0090307">
    <property type="term" value="P:mitotic spindle assembly"/>
    <property type="evidence" value="ECO:0007669"/>
    <property type="project" value="TreeGrafter"/>
</dbReference>